<dbReference type="EMBL" id="CAXKWB010000784">
    <property type="protein sequence ID" value="CAL4062236.1"/>
    <property type="molecule type" value="Genomic_DNA"/>
</dbReference>
<dbReference type="Proteomes" id="UP001497623">
    <property type="component" value="Unassembled WGS sequence"/>
</dbReference>
<gene>
    <name evidence="1" type="ORF">MNOR_LOCUS2535</name>
</gene>
<name>A0AAV2PSC6_MEGNR</name>
<evidence type="ECO:0000313" key="1">
    <source>
        <dbReference type="EMBL" id="CAL4062236.1"/>
    </source>
</evidence>
<organism evidence="1 2">
    <name type="scientific">Meganyctiphanes norvegica</name>
    <name type="common">Northern krill</name>
    <name type="synonym">Thysanopoda norvegica</name>
    <dbReference type="NCBI Taxonomy" id="48144"/>
    <lineage>
        <taxon>Eukaryota</taxon>
        <taxon>Metazoa</taxon>
        <taxon>Ecdysozoa</taxon>
        <taxon>Arthropoda</taxon>
        <taxon>Crustacea</taxon>
        <taxon>Multicrustacea</taxon>
        <taxon>Malacostraca</taxon>
        <taxon>Eumalacostraca</taxon>
        <taxon>Eucarida</taxon>
        <taxon>Euphausiacea</taxon>
        <taxon>Euphausiidae</taxon>
        <taxon>Meganyctiphanes</taxon>
    </lineage>
</organism>
<comment type="caution">
    <text evidence="1">The sequence shown here is derived from an EMBL/GenBank/DDBJ whole genome shotgun (WGS) entry which is preliminary data.</text>
</comment>
<sequence>SKVSSSSGSPRTLSPDGSYDIYTDNLYSEPDVPDIHTYQWIHNMEFTKGTKAAMAPSNMQKPFPLAQQPIRRKRLWSVFSTLSEILTSDKNSEAIAMQVNAMQAPQHEYVNMVTPLQDIQEANSKWAHLLKD</sequence>
<protein>
    <submittedName>
        <fullName evidence="1">Uncharacterized protein</fullName>
    </submittedName>
</protein>
<keyword evidence="2" id="KW-1185">Reference proteome</keyword>
<reference evidence="1 2" key="1">
    <citation type="submission" date="2024-05" db="EMBL/GenBank/DDBJ databases">
        <authorList>
            <person name="Wallberg A."/>
        </authorList>
    </citation>
    <scope>NUCLEOTIDE SEQUENCE [LARGE SCALE GENOMIC DNA]</scope>
</reference>
<feature type="non-terminal residue" evidence="1">
    <location>
        <position position="1"/>
    </location>
</feature>
<feature type="non-terminal residue" evidence="1">
    <location>
        <position position="132"/>
    </location>
</feature>
<accession>A0AAV2PSC6</accession>
<evidence type="ECO:0000313" key="2">
    <source>
        <dbReference type="Proteomes" id="UP001497623"/>
    </source>
</evidence>
<proteinExistence type="predicted"/>
<dbReference type="AlphaFoldDB" id="A0AAV2PSC6"/>